<accession>A0A7R9BX92</accession>
<keyword evidence="1" id="KW-0812">Transmembrane</keyword>
<evidence type="ECO:0000313" key="2">
    <source>
        <dbReference type="EMBL" id="CAD7282196.1"/>
    </source>
</evidence>
<feature type="transmembrane region" description="Helical" evidence="1">
    <location>
        <begin position="120"/>
        <end position="140"/>
    </location>
</feature>
<dbReference type="EMBL" id="OA885617">
    <property type="protein sequence ID" value="CAD7282196.1"/>
    <property type="molecule type" value="Genomic_DNA"/>
</dbReference>
<dbReference type="EMBL" id="CAJPEX010003580">
    <property type="protein sequence ID" value="CAG0922348.1"/>
    <property type="molecule type" value="Genomic_DNA"/>
</dbReference>
<proteinExistence type="predicted"/>
<dbReference type="AlphaFoldDB" id="A0A7R9BX92"/>
<protein>
    <submittedName>
        <fullName evidence="2">Uncharacterized protein</fullName>
    </submittedName>
</protein>
<evidence type="ECO:0000313" key="3">
    <source>
        <dbReference type="Proteomes" id="UP000678499"/>
    </source>
</evidence>
<sequence>MFVTLWREDPGFQGQTRNGSRQFHGFRALWSTYVQEGFAESVSRHHAKVLTRRRDQEIVGHFPLRQKFGDMDSVDAISTNYSFVFDPMANISTAVTRDLRAEQIVPPWIEEMHRHGKRNAVIYVAVVLSVYFAGILFLLFKHWRQGHWTGHSANYMDRLRRERQSSRHRRRAAESSSRLHQVQSGAILSFAPQESQNIALQLLPTNPGFVCQNSSVFQSERVSEAAAVIFRQGDQQHIVAYGPITHYQEGDEDVRATSISLEPIRPEILTPLVEEEVETSSASRCQPTSVRVTASLDNDDVS</sequence>
<organism evidence="2">
    <name type="scientific">Notodromas monacha</name>
    <dbReference type="NCBI Taxonomy" id="399045"/>
    <lineage>
        <taxon>Eukaryota</taxon>
        <taxon>Metazoa</taxon>
        <taxon>Ecdysozoa</taxon>
        <taxon>Arthropoda</taxon>
        <taxon>Crustacea</taxon>
        <taxon>Oligostraca</taxon>
        <taxon>Ostracoda</taxon>
        <taxon>Podocopa</taxon>
        <taxon>Podocopida</taxon>
        <taxon>Cypridocopina</taxon>
        <taxon>Cypridoidea</taxon>
        <taxon>Cyprididae</taxon>
        <taxon>Notodromas</taxon>
    </lineage>
</organism>
<name>A0A7R9BX92_9CRUS</name>
<dbReference type="Proteomes" id="UP000678499">
    <property type="component" value="Unassembled WGS sequence"/>
</dbReference>
<keyword evidence="1" id="KW-0472">Membrane</keyword>
<keyword evidence="1" id="KW-1133">Transmembrane helix</keyword>
<evidence type="ECO:0000256" key="1">
    <source>
        <dbReference type="SAM" id="Phobius"/>
    </source>
</evidence>
<reference evidence="2" key="1">
    <citation type="submission" date="2020-11" db="EMBL/GenBank/DDBJ databases">
        <authorList>
            <person name="Tran Van P."/>
        </authorList>
    </citation>
    <scope>NUCLEOTIDE SEQUENCE</scope>
</reference>
<gene>
    <name evidence="2" type="ORF">NMOB1V02_LOCUS9825</name>
</gene>
<keyword evidence="3" id="KW-1185">Reference proteome</keyword>